<dbReference type="EMBL" id="JAYMYS010000020">
    <property type="protein sequence ID" value="KAK7376628.1"/>
    <property type="molecule type" value="Genomic_DNA"/>
</dbReference>
<comment type="caution">
    <text evidence="4">The sequence shown here is derived from an EMBL/GenBank/DDBJ whole genome shotgun (WGS) entry which is preliminary data.</text>
</comment>
<gene>
    <name evidence="4" type="ORF">VNO78_34449</name>
</gene>
<keyword evidence="1" id="KW-0862">Zinc</keyword>
<dbReference type="PANTHER" id="PTHR35046">
    <property type="entry name" value="ZINC KNUCKLE (CCHC-TYPE) FAMILY PROTEIN"/>
    <property type="match status" value="1"/>
</dbReference>
<proteinExistence type="predicted"/>
<feature type="compositionally biased region" description="Polar residues" evidence="2">
    <location>
        <begin position="1"/>
        <end position="12"/>
    </location>
</feature>
<dbReference type="SUPFAM" id="SSF57756">
    <property type="entry name" value="Retrovirus zinc finger-like domains"/>
    <property type="match status" value="1"/>
</dbReference>
<keyword evidence="5" id="KW-1185">Reference proteome</keyword>
<dbReference type="GO" id="GO:0003676">
    <property type="term" value="F:nucleic acid binding"/>
    <property type="evidence" value="ECO:0007669"/>
    <property type="project" value="InterPro"/>
</dbReference>
<accession>A0AAN9NVT1</accession>
<keyword evidence="1" id="KW-0479">Metal-binding</keyword>
<dbReference type="Gene3D" id="2.40.70.10">
    <property type="entry name" value="Acid Proteases"/>
    <property type="match status" value="1"/>
</dbReference>
<protein>
    <recommendedName>
        <fullName evidence="3">CCHC-type domain-containing protein</fullName>
    </recommendedName>
</protein>
<sequence>MRRGSSNFNNTNWRDKSKKEGSSLPREQGSKSSSGKHVPNPCISSTSKINTIKCFKCLTKGHIALNCPNKKRKIFGDNEIATTEVKGRVEIQKGSLFQTRCSIEGKICSIIIYGGNCTNLVSSRLVTKLNLETTPHPQPYKLQSLGENGDISVNKQVEVKFSIGKYEDVVLCDVVPMDACHLLLGKSWQVERNVNYNEKTNKISFMHQGCKLRIALLSPKEAIEDLIRLKTKIGQERKEEKEKEIKEKELQEKGEMSEPYKKSGNKKSETHKGNKSETLERKKSCLAKKSEAKRVMLAKKPLYVLYCKNNVYANSKKLGPVGVEFLLQEYKDVFPKEVPNVLPPLRGIEHHIDLIPGASLPNRPAYRSNPQETQEIQRQVDELISKKWVQESNAKQANKGRRRIVFEPGDWVWVHMRKERFPKQRKSKLQPRADGPFQVLERIHDNAYKIGLPGDYNTSAIFNVSDLSPFNAEEEALDLRTNPLQEGGNDEDTATNKDSKVVERLGTPMTRARARKAREVLQQVVATILEAAPNEKDIEAKLIQCMVIIEDS</sequence>
<dbReference type="InterPro" id="IPR001878">
    <property type="entry name" value="Znf_CCHC"/>
</dbReference>
<dbReference type="GO" id="GO:0008270">
    <property type="term" value="F:zinc ion binding"/>
    <property type="evidence" value="ECO:0007669"/>
    <property type="project" value="UniProtKB-KW"/>
</dbReference>
<feature type="region of interest" description="Disordered" evidence="2">
    <location>
        <begin position="1"/>
        <end position="41"/>
    </location>
</feature>
<organism evidence="4 5">
    <name type="scientific">Psophocarpus tetragonolobus</name>
    <name type="common">Winged bean</name>
    <name type="synonym">Dolichos tetragonolobus</name>
    <dbReference type="NCBI Taxonomy" id="3891"/>
    <lineage>
        <taxon>Eukaryota</taxon>
        <taxon>Viridiplantae</taxon>
        <taxon>Streptophyta</taxon>
        <taxon>Embryophyta</taxon>
        <taxon>Tracheophyta</taxon>
        <taxon>Spermatophyta</taxon>
        <taxon>Magnoliopsida</taxon>
        <taxon>eudicotyledons</taxon>
        <taxon>Gunneridae</taxon>
        <taxon>Pentapetalae</taxon>
        <taxon>rosids</taxon>
        <taxon>fabids</taxon>
        <taxon>Fabales</taxon>
        <taxon>Fabaceae</taxon>
        <taxon>Papilionoideae</taxon>
        <taxon>50 kb inversion clade</taxon>
        <taxon>NPAAA clade</taxon>
        <taxon>indigoferoid/millettioid clade</taxon>
        <taxon>Phaseoleae</taxon>
        <taxon>Psophocarpus</taxon>
    </lineage>
</organism>
<evidence type="ECO:0000313" key="4">
    <source>
        <dbReference type="EMBL" id="KAK7376628.1"/>
    </source>
</evidence>
<dbReference type="Gene3D" id="3.10.10.10">
    <property type="entry name" value="HIV Type 1 Reverse Transcriptase, subunit A, domain 1"/>
    <property type="match status" value="1"/>
</dbReference>
<keyword evidence="1" id="KW-0863">Zinc-finger</keyword>
<evidence type="ECO:0000313" key="5">
    <source>
        <dbReference type="Proteomes" id="UP001386955"/>
    </source>
</evidence>
<dbReference type="InterPro" id="IPR043502">
    <property type="entry name" value="DNA/RNA_pol_sf"/>
</dbReference>
<dbReference type="Gene3D" id="4.10.60.10">
    <property type="entry name" value="Zinc finger, CCHC-type"/>
    <property type="match status" value="1"/>
</dbReference>
<dbReference type="CDD" id="cd00303">
    <property type="entry name" value="retropepsin_like"/>
    <property type="match status" value="1"/>
</dbReference>
<dbReference type="InterPro" id="IPR036875">
    <property type="entry name" value="Znf_CCHC_sf"/>
</dbReference>
<evidence type="ECO:0000259" key="3">
    <source>
        <dbReference type="PROSITE" id="PS50158"/>
    </source>
</evidence>
<dbReference type="Proteomes" id="UP001386955">
    <property type="component" value="Unassembled WGS sequence"/>
</dbReference>
<feature type="region of interest" description="Disordered" evidence="2">
    <location>
        <begin position="237"/>
        <end position="282"/>
    </location>
</feature>
<dbReference type="AlphaFoldDB" id="A0AAN9NVT1"/>
<dbReference type="InterPro" id="IPR021109">
    <property type="entry name" value="Peptidase_aspartic_dom_sf"/>
</dbReference>
<feature type="domain" description="CCHC-type" evidence="3">
    <location>
        <begin position="53"/>
        <end position="69"/>
    </location>
</feature>
<dbReference type="PANTHER" id="PTHR35046:SF9">
    <property type="entry name" value="RNA-DIRECTED DNA POLYMERASE"/>
    <property type="match status" value="1"/>
</dbReference>
<dbReference type="Pfam" id="PF24626">
    <property type="entry name" value="SH3_Tf2-1"/>
    <property type="match status" value="1"/>
</dbReference>
<reference evidence="4 5" key="1">
    <citation type="submission" date="2024-01" db="EMBL/GenBank/DDBJ databases">
        <title>The genomes of 5 underutilized Papilionoideae crops provide insights into root nodulation and disease resistanc.</title>
        <authorList>
            <person name="Jiang F."/>
        </authorList>
    </citation>
    <scope>NUCLEOTIDE SEQUENCE [LARGE SCALE GENOMIC DNA]</scope>
    <source>
        <strain evidence="4">DUOXIRENSHENG_FW03</strain>
        <tissue evidence="4">Leaves</tissue>
    </source>
</reference>
<evidence type="ECO:0000256" key="1">
    <source>
        <dbReference type="PROSITE-ProRule" id="PRU00047"/>
    </source>
</evidence>
<dbReference type="PROSITE" id="PS50158">
    <property type="entry name" value="ZF_CCHC"/>
    <property type="match status" value="1"/>
</dbReference>
<dbReference type="SUPFAM" id="SSF56672">
    <property type="entry name" value="DNA/RNA polymerases"/>
    <property type="match status" value="1"/>
</dbReference>
<evidence type="ECO:0000256" key="2">
    <source>
        <dbReference type="SAM" id="MobiDB-lite"/>
    </source>
</evidence>
<name>A0AAN9NVT1_PSOTE</name>
<dbReference type="InterPro" id="IPR056924">
    <property type="entry name" value="SH3_Tf2-1"/>
</dbReference>